<dbReference type="PANTHER" id="PTHR43047:SF72">
    <property type="entry name" value="OSMOSENSING HISTIDINE PROTEIN KINASE SLN1"/>
    <property type="match status" value="1"/>
</dbReference>
<feature type="domain" description="Histidine kinase" evidence="10">
    <location>
        <begin position="384"/>
        <end position="603"/>
    </location>
</feature>
<keyword evidence="6 11" id="KW-0418">Kinase</keyword>
<accession>A0A1V1I0K5</accession>
<dbReference type="SUPFAM" id="SSF47384">
    <property type="entry name" value="Homodimeric domain of signal transducing histidine kinase"/>
    <property type="match status" value="1"/>
</dbReference>
<dbReference type="GO" id="GO:0005886">
    <property type="term" value="C:plasma membrane"/>
    <property type="evidence" value="ECO:0007669"/>
    <property type="project" value="TreeGrafter"/>
</dbReference>
<evidence type="ECO:0000256" key="9">
    <source>
        <dbReference type="SAM" id="Phobius"/>
    </source>
</evidence>
<comment type="catalytic activity">
    <reaction evidence="1">
        <text>ATP + protein L-histidine = ADP + protein N-phospho-L-histidine.</text>
        <dbReference type="EC" id="2.7.13.3"/>
    </reaction>
</comment>
<dbReference type="GO" id="GO:0000155">
    <property type="term" value="F:phosphorelay sensor kinase activity"/>
    <property type="evidence" value="ECO:0007669"/>
    <property type="project" value="InterPro"/>
</dbReference>
<name>A0A1V1I0K5_9FIRM</name>
<evidence type="ECO:0000313" key="11">
    <source>
        <dbReference type="EMBL" id="CED93758.1"/>
    </source>
</evidence>
<dbReference type="Pfam" id="PF04392">
    <property type="entry name" value="ABC_sub_bind"/>
    <property type="match status" value="1"/>
</dbReference>
<evidence type="ECO:0000256" key="6">
    <source>
        <dbReference type="ARBA" id="ARBA00022777"/>
    </source>
</evidence>
<dbReference type="PROSITE" id="PS50109">
    <property type="entry name" value="HIS_KIN"/>
    <property type="match status" value="1"/>
</dbReference>
<dbReference type="FunFam" id="3.30.565.10:FF:000037">
    <property type="entry name" value="Hybrid sensor histidine kinase/response regulator"/>
    <property type="match status" value="1"/>
</dbReference>
<dbReference type="InterPro" id="IPR004358">
    <property type="entry name" value="Sig_transdc_His_kin-like_C"/>
</dbReference>
<dbReference type="InterPro" id="IPR036097">
    <property type="entry name" value="HisK_dim/P_sf"/>
</dbReference>
<keyword evidence="5" id="KW-0547">Nucleotide-binding</keyword>
<keyword evidence="7" id="KW-0067">ATP-binding</keyword>
<dbReference type="RefSeq" id="WP_180703446.1">
    <property type="nucleotide sequence ID" value="NZ_LN555523.1"/>
</dbReference>
<dbReference type="Gene3D" id="3.30.565.10">
    <property type="entry name" value="Histidine kinase-like ATPase, C-terminal domain"/>
    <property type="match status" value="1"/>
</dbReference>
<dbReference type="Gene3D" id="3.40.50.2300">
    <property type="match status" value="2"/>
</dbReference>
<reference evidence="11 12" key="1">
    <citation type="submission" date="2014-04" db="EMBL/GenBank/DDBJ databases">
        <authorList>
            <person name="Hornung B.V."/>
        </authorList>
    </citation>
    <scope>NUCLEOTIDE SEQUENCE [LARGE SCALE GENOMIC DNA]</scope>
    <source>
        <strain evidence="11 12">CRIB</strain>
    </source>
</reference>
<dbReference type="EMBL" id="LN555523">
    <property type="protein sequence ID" value="CED93758.1"/>
    <property type="molecule type" value="Genomic_DNA"/>
</dbReference>
<keyword evidence="9" id="KW-0812">Transmembrane</keyword>
<dbReference type="InterPro" id="IPR003594">
    <property type="entry name" value="HATPase_dom"/>
</dbReference>
<dbReference type="AlphaFoldDB" id="A0A1V1I0K5"/>
<dbReference type="Gene3D" id="1.10.287.130">
    <property type="match status" value="1"/>
</dbReference>
<dbReference type="SMART" id="SM00388">
    <property type="entry name" value="HisKA"/>
    <property type="match status" value="1"/>
</dbReference>
<dbReference type="GO" id="GO:0009927">
    <property type="term" value="F:histidine phosphotransfer kinase activity"/>
    <property type="evidence" value="ECO:0007669"/>
    <property type="project" value="TreeGrafter"/>
</dbReference>
<dbReference type="CDD" id="cd00082">
    <property type="entry name" value="HisKA"/>
    <property type="match status" value="1"/>
</dbReference>
<dbReference type="Pfam" id="PF02518">
    <property type="entry name" value="HATPase_c"/>
    <property type="match status" value="1"/>
</dbReference>
<feature type="transmembrane region" description="Helical" evidence="9">
    <location>
        <begin position="332"/>
        <end position="354"/>
    </location>
</feature>
<dbReference type="Pfam" id="PF00512">
    <property type="entry name" value="HisKA"/>
    <property type="match status" value="1"/>
</dbReference>
<keyword evidence="8" id="KW-0902">Two-component regulatory system</keyword>
<dbReference type="InterPro" id="IPR036890">
    <property type="entry name" value="HATPase_C_sf"/>
</dbReference>
<organism evidence="11 12">
    <name type="scientific">Romboutsia ilealis</name>
    <dbReference type="NCBI Taxonomy" id="1115758"/>
    <lineage>
        <taxon>Bacteria</taxon>
        <taxon>Bacillati</taxon>
        <taxon>Bacillota</taxon>
        <taxon>Clostridia</taxon>
        <taxon>Peptostreptococcales</taxon>
        <taxon>Peptostreptococcaceae</taxon>
        <taxon>Romboutsia</taxon>
    </lineage>
</organism>
<keyword evidence="9" id="KW-0472">Membrane</keyword>
<protein>
    <recommendedName>
        <fullName evidence="2">histidine kinase</fullName>
        <ecNumber evidence="2">2.7.13.3</ecNumber>
    </recommendedName>
</protein>
<evidence type="ECO:0000256" key="4">
    <source>
        <dbReference type="ARBA" id="ARBA00022679"/>
    </source>
</evidence>
<dbReference type="InterPro" id="IPR007487">
    <property type="entry name" value="ABC_transpt-TYRBP-like"/>
</dbReference>
<dbReference type="GO" id="GO:0005524">
    <property type="term" value="F:ATP binding"/>
    <property type="evidence" value="ECO:0007669"/>
    <property type="project" value="UniProtKB-KW"/>
</dbReference>
<evidence type="ECO:0000256" key="7">
    <source>
        <dbReference type="ARBA" id="ARBA00022840"/>
    </source>
</evidence>
<dbReference type="SMART" id="SM00387">
    <property type="entry name" value="HATPase_c"/>
    <property type="match status" value="1"/>
</dbReference>
<dbReference type="PANTHER" id="PTHR43047">
    <property type="entry name" value="TWO-COMPONENT HISTIDINE PROTEIN KINASE"/>
    <property type="match status" value="1"/>
</dbReference>
<evidence type="ECO:0000259" key="10">
    <source>
        <dbReference type="PROSITE" id="PS50109"/>
    </source>
</evidence>
<dbReference type="PRINTS" id="PR00344">
    <property type="entry name" value="BCTRLSENSOR"/>
</dbReference>
<dbReference type="InterPro" id="IPR003661">
    <property type="entry name" value="HisK_dim/P_dom"/>
</dbReference>
<gene>
    <name evidence="11" type="ORF">CRIB_1007</name>
</gene>
<evidence type="ECO:0000256" key="1">
    <source>
        <dbReference type="ARBA" id="ARBA00000085"/>
    </source>
</evidence>
<dbReference type="CDD" id="cd16922">
    <property type="entry name" value="HATPase_EvgS-ArcB-TorS-like"/>
    <property type="match status" value="1"/>
</dbReference>
<dbReference type="GeneID" id="82205184"/>
<dbReference type="InterPro" id="IPR005467">
    <property type="entry name" value="His_kinase_dom"/>
</dbReference>
<evidence type="ECO:0000256" key="2">
    <source>
        <dbReference type="ARBA" id="ARBA00012438"/>
    </source>
</evidence>
<evidence type="ECO:0000256" key="3">
    <source>
        <dbReference type="ARBA" id="ARBA00022553"/>
    </source>
</evidence>
<dbReference type="KEGG" id="ril:CRIB_1007"/>
<keyword evidence="9" id="KW-1133">Transmembrane helix</keyword>
<evidence type="ECO:0000313" key="12">
    <source>
        <dbReference type="Proteomes" id="UP000245622"/>
    </source>
</evidence>
<keyword evidence="12" id="KW-1185">Reference proteome</keyword>
<keyword evidence="4 11" id="KW-0808">Transferase</keyword>
<dbReference type="EC" id="2.7.13.3" evidence="2"/>
<evidence type="ECO:0000256" key="8">
    <source>
        <dbReference type="ARBA" id="ARBA00023012"/>
    </source>
</evidence>
<evidence type="ECO:0000256" key="5">
    <source>
        <dbReference type="ARBA" id="ARBA00022741"/>
    </source>
</evidence>
<proteinExistence type="predicted"/>
<dbReference type="SUPFAM" id="SSF55874">
    <property type="entry name" value="ATPase domain of HSP90 chaperone/DNA topoisomerase II/histidine kinase"/>
    <property type="match status" value="1"/>
</dbReference>
<keyword evidence="3" id="KW-0597">Phosphoprotein</keyword>
<sequence>MFFIFTNSKNVYSLERKEILFISSYNPNFISFNDQINGIVDSLGEDINLRTEYMDSKITDNESNERDFYNLLKYNISTYEKYDSIIVGDDEALEFAIKYRDDIFKDIPIVFLGVEDTKLIQDSLKYNLVSGVRELESLGANIELIAKLHKNVKNIYIITEDLEILDRSIESLEEGFYTKQGLNINTIVTKNMCIDEFKEKLSTLDEDDGIITFYPNNFKNNYWIGHEDVTRLIKQYTNNAPIYSILGYNINNGSIGGKVINHYNQGKKAGEIVKAILEGKDAKKLYIDKDNANEYVFDYHTMKEFNIKKRDLPEGSIIINDPIAYILNHKELSLSILLFVFGLISIIFVLIFYIRYKIKYQKELLCVINESNEVNRLKSYFISNITHELRTPITVITSVMQLTKSNKHDEDFILKVNNAKIIDDNCNRLLRLINNIIDIDKYKYGNMTLNLEKVNIVELSESVVTSILPYVKARNLEVIFDTTDEEIIMNIDCNKIERVLLNLLSNAIKFSNKEGTIRVNLIKNNNMLRIEVEDNGIGIKEDNLHKIFDKFVQLDSTMTRKNEGSGIGLSIVKSFVELHNGNISVESKINEGTIFKVDLPIVTEEIEYKEYSEDEIINKSKLELSDIYM</sequence>
<dbReference type="Proteomes" id="UP000245622">
    <property type="component" value="Chromosome 1"/>
</dbReference>